<feature type="repeat" description="ANK" evidence="15">
    <location>
        <begin position="739"/>
        <end position="771"/>
    </location>
</feature>
<dbReference type="Proteomes" id="UP000626092">
    <property type="component" value="Unassembled WGS sequence"/>
</dbReference>
<dbReference type="OrthoDB" id="426293at2759"/>
<keyword evidence="4 16" id="KW-0633">Potassium transport</keyword>
<evidence type="ECO:0000256" key="2">
    <source>
        <dbReference type="ARBA" id="ARBA00007929"/>
    </source>
</evidence>
<keyword evidence="12 16" id="KW-0406">Ion transport</keyword>
<feature type="repeat" description="ANK" evidence="15">
    <location>
        <begin position="642"/>
        <end position="674"/>
    </location>
</feature>
<dbReference type="InterPro" id="IPR002110">
    <property type="entry name" value="Ankyrin_rpt"/>
</dbReference>
<feature type="repeat" description="ANK" evidence="15">
    <location>
        <begin position="675"/>
        <end position="707"/>
    </location>
</feature>
<dbReference type="SUPFAM" id="SSF51206">
    <property type="entry name" value="cAMP-binding domain-like"/>
    <property type="match status" value="1"/>
</dbReference>
<keyword evidence="7 16" id="KW-0631">Potassium channel</keyword>
<dbReference type="PROSITE" id="PS50042">
    <property type="entry name" value="CNMP_BINDING_3"/>
    <property type="match status" value="1"/>
</dbReference>
<feature type="transmembrane region" description="Helical" evidence="16">
    <location>
        <begin position="176"/>
        <end position="197"/>
    </location>
</feature>
<dbReference type="InterPro" id="IPR014710">
    <property type="entry name" value="RmlC-like_jellyroll"/>
</dbReference>
<keyword evidence="6" id="KW-0677">Repeat</keyword>
<feature type="transmembrane region" description="Helical" evidence="16">
    <location>
        <begin position="280"/>
        <end position="302"/>
    </location>
</feature>
<keyword evidence="9 16" id="KW-0630">Potassium</keyword>
<keyword evidence="8 16" id="KW-0851">Voltage-gated channel</keyword>
<dbReference type="FunFam" id="2.60.120.10:FF:000074">
    <property type="entry name" value="Potassium channel KAT2"/>
    <property type="match status" value="1"/>
</dbReference>
<dbReference type="PRINTS" id="PR01463">
    <property type="entry name" value="EAGCHANLFMLY"/>
</dbReference>
<dbReference type="InterPro" id="IPR005821">
    <property type="entry name" value="Ion_trans_dom"/>
</dbReference>
<dbReference type="InterPro" id="IPR003938">
    <property type="entry name" value="K_chnl_volt-dep_EAG/ELK/ERG"/>
</dbReference>
<dbReference type="PANTHER" id="PTHR45743:SF3">
    <property type="entry name" value="POTASSIUM CHANNEL SKOR"/>
    <property type="match status" value="1"/>
</dbReference>
<dbReference type="SUPFAM" id="SSF81324">
    <property type="entry name" value="Voltage-gated potassium channels"/>
    <property type="match status" value="1"/>
</dbReference>
<comment type="subcellular location">
    <subcellularLocation>
        <location evidence="1 16">Membrane</location>
        <topology evidence="1 16">Multi-pass membrane protein</topology>
    </subcellularLocation>
</comment>
<evidence type="ECO:0000256" key="14">
    <source>
        <dbReference type="ARBA" id="ARBA00023303"/>
    </source>
</evidence>
<dbReference type="GO" id="GO:0034702">
    <property type="term" value="C:monoatomic ion channel complex"/>
    <property type="evidence" value="ECO:0007669"/>
    <property type="project" value="UniProtKB-KW"/>
</dbReference>
<keyword evidence="11 15" id="KW-0040">ANK repeat</keyword>
<evidence type="ECO:0000256" key="5">
    <source>
        <dbReference type="ARBA" id="ARBA00022692"/>
    </source>
</evidence>
<dbReference type="Gene3D" id="1.10.287.630">
    <property type="entry name" value="Helix hairpin bin"/>
    <property type="match status" value="1"/>
</dbReference>
<comment type="caution">
    <text evidence="19">The sequence shown here is derived from an EMBL/GenBank/DDBJ whole genome shotgun (WGS) entry which is preliminary data.</text>
</comment>
<gene>
    <name evidence="19" type="ORF">RHSIM_Rhsim10G0180600</name>
</gene>
<dbReference type="InterPro" id="IPR018490">
    <property type="entry name" value="cNMP-bd_dom_sf"/>
</dbReference>
<sequence length="893" mass="101614">MDQKKILEFLWDIAIGRPAKAEAEGSSPVSSNGSNCSAFQFLHSLINADVERSPTARYNMPGSGRREDHETTGIEVDKEEEGEYEVDDLRDRMKSSRGSQLNLINRELGLEPEPARRISGRESAINGIRDLSKCMVIDPDNRWYRAWTKIIVGWAIYSSFFTPFEFAFFRGLPTKFFLLDIVSQAAFLVDIILRFFVAYRDSQTCKIVYNHTPIALRYLKSSFVTDLLASMPWDSIYRASGDKEEVRYLLWIRLSRLLKVSDYFYKMERDIRISYMFTRIIKLIAVELYCTHTAACIFYYLATTLPVEQEGYTWIGSLKMGDYSFSSFREIDLWTRYMLSLYFSVVTMTTVGYGDIHAVNLREMIFVMIYISFDMIIGAYLIGNMTALIVKGSRTERFRDKTKDLMKYVNRNKLGRDIRDQIKGHLRLQYESNYTEASVLQDIPISIRAKISRTLYKSYIEDVPLFKGCSSEFINQIVIRVHEEFFLPGEVIMEEGNVVDQLYFVCHGMLEEVAIGADGLEVTVSELERNSSFGEISILCNIPQPYTVRVCELSRLLRVDKQSFSSILDIYFHDGRRILNNLLEGKDANVGVKQSESDITFHIGKQEAELALKVNSAAYHGDLHQLRDLIRAGADPKKTDFDGRSPLHLAASQGYEDIILFLIQEGVDINITDKFGNTPILEALKNGHDRVASRLVKHGAALKIDNAGCFLCTTVVMGDFDFLKRLLANGIDPNSKDYDHRTPLHAAISSGFYLMVKLLLGAGASVFSKDRWGNTPLSEARMSGNNKLIKLLEEAKSNQVSEFPNSSQETTDKVCWRKCTVFPSHPWDPQDRKKHGIVLWVPETIEELIKTTAQQLEFPSGSCILSEDAGKILDVDLISDGQKLYLISQTDET</sequence>
<evidence type="ECO:0000256" key="7">
    <source>
        <dbReference type="ARBA" id="ARBA00022826"/>
    </source>
</evidence>
<feature type="domain" description="KHA" evidence="18">
    <location>
        <begin position="818"/>
        <end position="893"/>
    </location>
</feature>
<dbReference type="Pfam" id="PF00520">
    <property type="entry name" value="Ion_trans"/>
    <property type="match status" value="1"/>
</dbReference>
<keyword evidence="3 16" id="KW-0813">Transport</keyword>
<keyword evidence="10 16" id="KW-1133">Transmembrane helix</keyword>
<keyword evidence="13 16" id="KW-0472">Membrane</keyword>
<dbReference type="SUPFAM" id="SSF48403">
    <property type="entry name" value="Ankyrin repeat"/>
    <property type="match status" value="1"/>
</dbReference>
<evidence type="ECO:0000256" key="1">
    <source>
        <dbReference type="ARBA" id="ARBA00004141"/>
    </source>
</evidence>
<dbReference type="CDD" id="cd00038">
    <property type="entry name" value="CAP_ED"/>
    <property type="match status" value="1"/>
</dbReference>
<dbReference type="InterPro" id="IPR045319">
    <property type="entry name" value="KAT/AKT"/>
</dbReference>
<evidence type="ECO:0000256" key="4">
    <source>
        <dbReference type="ARBA" id="ARBA00022538"/>
    </source>
</evidence>
<dbReference type="PRINTS" id="PR01415">
    <property type="entry name" value="ANKYRIN"/>
</dbReference>
<dbReference type="Pfam" id="PF11834">
    <property type="entry name" value="KHA"/>
    <property type="match status" value="1"/>
</dbReference>
<evidence type="ECO:0000256" key="13">
    <source>
        <dbReference type="ARBA" id="ARBA00023136"/>
    </source>
</evidence>
<keyword evidence="20" id="KW-1185">Reference proteome</keyword>
<comment type="domain">
    <text evidence="16">The segment S4 is probably the voltage-sensor and is characterized by a series of positively charged amino acids. The pore-forming region H5 is enclosed by the transmembrane segments S5 and S6 in the Shaker-type (1P/6TM) and contains the GYGD signature motif which seems to be involved in potassium selectivity.</text>
</comment>
<evidence type="ECO:0000256" key="16">
    <source>
        <dbReference type="RuleBase" id="RU369015"/>
    </source>
</evidence>
<organism evidence="19 20">
    <name type="scientific">Rhododendron simsii</name>
    <name type="common">Sims's rhododendron</name>
    <dbReference type="NCBI Taxonomy" id="118357"/>
    <lineage>
        <taxon>Eukaryota</taxon>
        <taxon>Viridiplantae</taxon>
        <taxon>Streptophyta</taxon>
        <taxon>Embryophyta</taxon>
        <taxon>Tracheophyta</taxon>
        <taxon>Spermatophyta</taxon>
        <taxon>Magnoliopsida</taxon>
        <taxon>eudicotyledons</taxon>
        <taxon>Gunneridae</taxon>
        <taxon>Pentapetalae</taxon>
        <taxon>asterids</taxon>
        <taxon>Ericales</taxon>
        <taxon>Ericaceae</taxon>
        <taxon>Ericoideae</taxon>
        <taxon>Rhodoreae</taxon>
        <taxon>Rhododendron</taxon>
    </lineage>
</organism>
<name>A0A834GAT0_RHOSS</name>
<reference evidence="19" key="1">
    <citation type="submission" date="2019-11" db="EMBL/GenBank/DDBJ databases">
        <authorList>
            <person name="Liu Y."/>
            <person name="Hou J."/>
            <person name="Li T.-Q."/>
            <person name="Guan C.-H."/>
            <person name="Wu X."/>
            <person name="Wu H.-Z."/>
            <person name="Ling F."/>
            <person name="Zhang R."/>
            <person name="Shi X.-G."/>
            <person name="Ren J.-P."/>
            <person name="Chen E.-F."/>
            <person name="Sun J.-M."/>
        </authorList>
    </citation>
    <scope>NUCLEOTIDE SEQUENCE</scope>
    <source>
        <strain evidence="19">Adult_tree_wgs_1</strain>
        <tissue evidence="19">Leaves</tissue>
    </source>
</reference>
<dbReference type="Pfam" id="PF12796">
    <property type="entry name" value="Ank_2"/>
    <property type="match status" value="2"/>
</dbReference>
<dbReference type="SMART" id="SM00248">
    <property type="entry name" value="ANK"/>
    <property type="match status" value="5"/>
</dbReference>
<keyword evidence="5 16" id="KW-0812">Transmembrane</keyword>
<feature type="transmembrane region" description="Helical" evidence="16">
    <location>
        <begin position="365"/>
        <end position="390"/>
    </location>
</feature>
<dbReference type="FunFam" id="1.10.287.70:FF:000139">
    <property type="entry name" value="Potassium channel SKOR"/>
    <property type="match status" value="1"/>
</dbReference>
<dbReference type="InterPro" id="IPR000595">
    <property type="entry name" value="cNMP-bd_dom"/>
</dbReference>
<evidence type="ECO:0000256" key="11">
    <source>
        <dbReference type="ARBA" id="ARBA00023043"/>
    </source>
</evidence>
<dbReference type="PANTHER" id="PTHR45743">
    <property type="entry name" value="POTASSIUM CHANNEL AKT1"/>
    <property type="match status" value="1"/>
</dbReference>
<accession>A0A834GAT0</accession>
<evidence type="ECO:0000259" key="17">
    <source>
        <dbReference type="PROSITE" id="PS50042"/>
    </source>
</evidence>
<evidence type="ECO:0000256" key="8">
    <source>
        <dbReference type="ARBA" id="ARBA00022882"/>
    </source>
</evidence>
<dbReference type="Gene3D" id="2.60.120.10">
    <property type="entry name" value="Jelly Rolls"/>
    <property type="match status" value="1"/>
</dbReference>
<dbReference type="PROSITE" id="PS50088">
    <property type="entry name" value="ANK_REPEAT"/>
    <property type="match status" value="3"/>
</dbReference>
<dbReference type="SMART" id="SM00100">
    <property type="entry name" value="cNMP"/>
    <property type="match status" value="1"/>
</dbReference>
<evidence type="ECO:0000256" key="12">
    <source>
        <dbReference type="ARBA" id="ARBA00023065"/>
    </source>
</evidence>
<comment type="caution">
    <text evidence="16">Lacks conserved residue(s) required for the propagation of feature annotation.</text>
</comment>
<dbReference type="InterPro" id="IPR036770">
    <property type="entry name" value="Ankyrin_rpt-contain_sf"/>
</dbReference>
<dbReference type="PROSITE" id="PS50297">
    <property type="entry name" value="ANK_REP_REGION"/>
    <property type="match status" value="2"/>
</dbReference>
<evidence type="ECO:0000256" key="15">
    <source>
        <dbReference type="PROSITE-ProRule" id="PRU00023"/>
    </source>
</evidence>
<evidence type="ECO:0000256" key="10">
    <source>
        <dbReference type="ARBA" id="ARBA00022989"/>
    </source>
</evidence>
<proteinExistence type="inferred from homology"/>
<evidence type="ECO:0000313" key="19">
    <source>
        <dbReference type="EMBL" id="KAF7130135.1"/>
    </source>
</evidence>
<dbReference type="EMBL" id="WJXA01000010">
    <property type="protein sequence ID" value="KAF7130135.1"/>
    <property type="molecule type" value="Genomic_DNA"/>
</dbReference>
<dbReference type="Gene3D" id="1.25.40.20">
    <property type="entry name" value="Ankyrin repeat-containing domain"/>
    <property type="match status" value="2"/>
</dbReference>
<dbReference type="PROSITE" id="PS51490">
    <property type="entry name" value="KHA"/>
    <property type="match status" value="1"/>
</dbReference>
<evidence type="ECO:0000313" key="20">
    <source>
        <dbReference type="Proteomes" id="UP000626092"/>
    </source>
</evidence>
<evidence type="ECO:0000256" key="3">
    <source>
        <dbReference type="ARBA" id="ARBA00022448"/>
    </source>
</evidence>
<comment type="domain">
    <text evidence="16">The KHA domain (rich in hydrophobic and acidic residues) present in the C-terminal part is likely to be important for tetramerization.</text>
</comment>
<feature type="transmembrane region" description="Helical" evidence="16">
    <location>
        <begin position="334"/>
        <end position="353"/>
    </location>
</feature>
<comment type="subunit">
    <text evidence="16">The potassium channel is composed of a homo- or heterotetrameric complex of pore-forming subunits.</text>
</comment>
<keyword evidence="14 16" id="KW-0407">Ion channel</keyword>
<dbReference type="AlphaFoldDB" id="A0A834GAT0"/>
<comment type="similarity">
    <text evidence="2 16">Belongs to the potassium channel family. Plant (TC 1.A.1.4) subfamily.</text>
</comment>
<feature type="domain" description="Cyclic nucleotide-binding" evidence="17">
    <location>
        <begin position="465"/>
        <end position="585"/>
    </location>
</feature>
<dbReference type="Gene3D" id="1.10.287.70">
    <property type="match status" value="1"/>
</dbReference>
<comment type="function">
    <text evidence="16">Potassium channel.</text>
</comment>
<dbReference type="InterPro" id="IPR021789">
    <property type="entry name" value="KHA_dom"/>
</dbReference>
<dbReference type="GO" id="GO:0005249">
    <property type="term" value="F:voltage-gated potassium channel activity"/>
    <property type="evidence" value="ECO:0007669"/>
    <property type="project" value="UniProtKB-UniRule"/>
</dbReference>
<dbReference type="Pfam" id="PF00027">
    <property type="entry name" value="cNMP_binding"/>
    <property type="match status" value="1"/>
</dbReference>
<evidence type="ECO:0000256" key="6">
    <source>
        <dbReference type="ARBA" id="ARBA00022737"/>
    </source>
</evidence>
<evidence type="ECO:0000256" key="9">
    <source>
        <dbReference type="ARBA" id="ARBA00022958"/>
    </source>
</evidence>
<protein>
    <recommendedName>
        <fullName evidence="16">Potassium channel</fullName>
    </recommendedName>
</protein>
<feature type="transmembrane region" description="Helical" evidence="16">
    <location>
        <begin position="151"/>
        <end position="170"/>
    </location>
</feature>
<evidence type="ECO:0000259" key="18">
    <source>
        <dbReference type="PROSITE" id="PS51490"/>
    </source>
</evidence>